<proteinExistence type="inferred from homology"/>
<comment type="subcellular location">
    <subcellularLocation>
        <location evidence="5 7">Cytoplasm</location>
    </subcellularLocation>
</comment>
<dbReference type="GO" id="GO:0003746">
    <property type="term" value="F:translation elongation factor activity"/>
    <property type="evidence" value="ECO:0007669"/>
    <property type="project" value="UniProtKB-UniRule"/>
</dbReference>
<dbReference type="SUPFAM" id="SSF46934">
    <property type="entry name" value="UBA-like"/>
    <property type="match status" value="1"/>
</dbReference>
<organism evidence="9 10">
    <name type="scientific">Corallococcus carmarthensis</name>
    <dbReference type="NCBI Taxonomy" id="2316728"/>
    <lineage>
        <taxon>Bacteria</taxon>
        <taxon>Pseudomonadati</taxon>
        <taxon>Myxococcota</taxon>
        <taxon>Myxococcia</taxon>
        <taxon>Myxococcales</taxon>
        <taxon>Cystobacterineae</taxon>
        <taxon>Myxococcaceae</taxon>
        <taxon>Corallococcus</taxon>
    </lineage>
</organism>
<sequence length="217" mass="24132">MAEITAQMVKDLRERTNAGMMDCKKALAESGGDFAKAEEWLRKKGISKAEGKAGRVAAEGIVGTYVHGGRIGVLVEVNCETDFVARNPDFQELVKDVAMQIAAANPKFVRREEVPTDAMDKEKEIQRELLKQQGKPEAMLEKILVGKMEKYYEGVCLVDQLWVKDDKKKVGEMINERAAKIGEKVSVRRFARFEVGEGIEKKKDDLAAEVAKTLGQA</sequence>
<accession>A0A3A8JI14</accession>
<feature type="region of interest" description="Involved in Mg(2+) ion dislocation from EF-Tu" evidence="5">
    <location>
        <begin position="81"/>
        <end position="84"/>
    </location>
</feature>
<keyword evidence="4 5" id="KW-0648">Protein biosynthesis</keyword>
<evidence type="ECO:0000256" key="3">
    <source>
        <dbReference type="ARBA" id="ARBA00022768"/>
    </source>
</evidence>
<evidence type="ECO:0000256" key="1">
    <source>
        <dbReference type="ARBA" id="ARBA00005532"/>
    </source>
</evidence>
<dbReference type="GO" id="GO:0005737">
    <property type="term" value="C:cytoplasm"/>
    <property type="evidence" value="ECO:0007669"/>
    <property type="project" value="UniProtKB-SubCell"/>
</dbReference>
<dbReference type="EMBL" id="RAWE01000264">
    <property type="protein sequence ID" value="RKG95377.1"/>
    <property type="molecule type" value="Genomic_DNA"/>
</dbReference>
<dbReference type="FunFam" id="1.10.286.20:FF:000001">
    <property type="entry name" value="Elongation factor Ts"/>
    <property type="match status" value="1"/>
</dbReference>
<evidence type="ECO:0000256" key="2">
    <source>
        <dbReference type="ARBA" id="ARBA00016956"/>
    </source>
</evidence>
<comment type="function">
    <text evidence="5 6">Associates with the EF-Tu.GDP complex and induces the exchange of GDP to GTP. It remains bound to the aminoacyl-tRNA.EF-Tu.GTP complex up to the GTP hydrolysis stage on the ribosome.</text>
</comment>
<dbReference type="Proteomes" id="UP000268313">
    <property type="component" value="Unassembled WGS sequence"/>
</dbReference>
<dbReference type="PROSITE" id="PS01126">
    <property type="entry name" value="EF_TS_1"/>
    <property type="match status" value="1"/>
</dbReference>
<keyword evidence="3 5" id="KW-0251">Elongation factor</keyword>
<keyword evidence="5" id="KW-0963">Cytoplasm</keyword>
<evidence type="ECO:0000256" key="5">
    <source>
        <dbReference type="HAMAP-Rule" id="MF_00050"/>
    </source>
</evidence>
<dbReference type="InterPro" id="IPR001816">
    <property type="entry name" value="Transl_elong_EFTs/EF1B"/>
</dbReference>
<evidence type="ECO:0000256" key="4">
    <source>
        <dbReference type="ARBA" id="ARBA00022917"/>
    </source>
</evidence>
<name>A0A3A8JI14_9BACT</name>
<dbReference type="AlphaFoldDB" id="A0A3A8JI14"/>
<dbReference type="Gene3D" id="1.10.8.10">
    <property type="entry name" value="DNA helicase RuvA subunit, C-terminal domain"/>
    <property type="match status" value="1"/>
</dbReference>
<dbReference type="Gene3D" id="3.30.479.20">
    <property type="entry name" value="Elongation factor Ts, dimerisation domain"/>
    <property type="match status" value="1"/>
</dbReference>
<dbReference type="SUPFAM" id="SSF54713">
    <property type="entry name" value="Elongation factor Ts (EF-Ts), dimerisation domain"/>
    <property type="match status" value="1"/>
</dbReference>
<comment type="similarity">
    <text evidence="1 5 6">Belongs to the EF-Ts family.</text>
</comment>
<feature type="domain" description="Translation elongation factor EFTs/EF1B dimerisation" evidence="8">
    <location>
        <begin position="57"/>
        <end position="197"/>
    </location>
</feature>
<evidence type="ECO:0000256" key="6">
    <source>
        <dbReference type="RuleBase" id="RU000642"/>
    </source>
</evidence>
<dbReference type="PANTHER" id="PTHR11741:SF0">
    <property type="entry name" value="ELONGATION FACTOR TS, MITOCHONDRIAL"/>
    <property type="match status" value="1"/>
</dbReference>
<dbReference type="FunFam" id="1.10.8.10:FF:000001">
    <property type="entry name" value="Elongation factor Ts"/>
    <property type="match status" value="1"/>
</dbReference>
<evidence type="ECO:0000259" key="8">
    <source>
        <dbReference type="Pfam" id="PF00889"/>
    </source>
</evidence>
<dbReference type="PANTHER" id="PTHR11741">
    <property type="entry name" value="ELONGATION FACTOR TS"/>
    <property type="match status" value="1"/>
</dbReference>
<dbReference type="InterPro" id="IPR009060">
    <property type="entry name" value="UBA-like_sf"/>
</dbReference>
<dbReference type="InterPro" id="IPR018101">
    <property type="entry name" value="Transl_elong_Ts_CS"/>
</dbReference>
<evidence type="ECO:0000313" key="9">
    <source>
        <dbReference type="EMBL" id="RKG95377.1"/>
    </source>
</evidence>
<evidence type="ECO:0000313" key="10">
    <source>
        <dbReference type="Proteomes" id="UP000268313"/>
    </source>
</evidence>
<comment type="caution">
    <text evidence="9">The sequence shown here is derived from an EMBL/GenBank/DDBJ whole genome shotgun (WGS) entry which is preliminary data.</text>
</comment>
<dbReference type="InterPro" id="IPR014039">
    <property type="entry name" value="Transl_elong_EFTs/EF1B_dimer"/>
</dbReference>
<dbReference type="OrthoDB" id="9808348at2"/>
<dbReference type="HAMAP" id="MF_00050">
    <property type="entry name" value="EF_Ts"/>
    <property type="match status" value="1"/>
</dbReference>
<dbReference type="NCBIfam" id="TIGR00116">
    <property type="entry name" value="tsf"/>
    <property type="match status" value="2"/>
</dbReference>
<keyword evidence="10" id="KW-1185">Reference proteome</keyword>
<dbReference type="PROSITE" id="PS01127">
    <property type="entry name" value="EF_TS_2"/>
    <property type="match status" value="1"/>
</dbReference>
<dbReference type="CDD" id="cd14275">
    <property type="entry name" value="UBA_EF-Ts"/>
    <property type="match status" value="1"/>
</dbReference>
<dbReference type="Gene3D" id="1.10.286.20">
    <property type="match status" value="1"/>
</dbReference>
<reference evidence="10" key="1">
    <citation type="submission" date="2018-09" db="EMBL/GenBank/DDBJ databases">
        <authorList>
            <person name="Livingstone P.G."/>
            <person name="Whitworth D.E."/>
        </authorList>
    </citation>
    <scope>NUCLEOTIDE SEQUENCE [LARGE SCALE GENOMIC DNA]</scope>
    <source>
        <strain evidence="10">CA043D</strain>
    </source>
</reference>
<protein>
    <recommendedName>
        <fullName evidence="2 5">Elongation factor Ts</fullName>
        <shortName evidence="5">EF-Ts</shortName>
    </recommendedName>
</protein>
<dbReference type="InterPro" id="IPR036402">
    <property type="entry name" value="EF-Ts_dimer_sf"/>
</dbReference>
<evidence type="ECO:0000256" key="7">
    <source>
        <dbReference type="RuleBase" id="RU000643"/>
    </source>
</evidence>
<dbReference type="Pfam" id="PF00889">
    <property type="entry name" value="EF_TS"/>
    <property type="match status" value="1"/>
</dbReference>
<dbReference type="RefSeq" id="WP_120607638.1">
    <property type="nucleotide sequence ID" value="NZ_JABFJX010000256.1"/>
</dbReference>
<gene>
    <name evidence="5 9" type="primary">tsf</name>
    <name evidence="9" type="ORF">D7X32_39225</name>
</gene>